<dbReference type="GO" id="GO:0016757">
    <property type="term" value="F:glycosyltransferase activity"/>
    <property type="evidence" value="ECO:0007669"/>
    <property type="project" value="UniProtKB-KW"/>
</dbReference>
<dbReference type="Proteomes" id="UP001596958">
    <property type="component" value="Unassembled WGS sequence"/>
</dbReference>
<gene>
    <name evidence="2" type="ORF">ACFQZS_10660</name>
</gene>
<dbReference type="InterPro" id="IPR001296">
    <property type="entry name" value="Glyco_trans_1"/>
</dbReference>
<proteinExistence type="predicted"/>
<evidence type="ECO:0000313" key="2">
    <source>
        <dbReference type="EMBL" id="MFD0750607.1"/>
    </source>
</evidence>
<dbReference type="EC" id="2.4.-.-" evidence="2"/>
<dbReference type="PANTHER" id="PTHR12526">
    <property type="entry name" value="GLYCOSYLTRANSFERASE"/>
    <property type="match status" value="1"/>
</dbReference>
<protein>
    <submittedName>
        <fullName evidence="2">Glycosyltransferase</fullName>
        <ecNumber evidence="2">2.4.-.-</ecNumber>
    </submittedName>
</protein>
<sequence length="352" mass="39575">MKYNRAKTLVILTPGFPADENDSTCVPPRQIFVRALKQLHPELNIIVLALQYPFFSKTYQWHGVQVISFGGLNKGRVHNLFATFRVWATLLRLNKTYCIIGSLSFWLGKCSWLGSKFAAKHHFKHYSWILGQDAKPGNKYVARIKPQGASLIALSDFIRREFTKNYGILPRQLVPVGIDTSLFSPSAAERDIDILGAGSLIPLKQYDVFLEIIALLKPDFPNIKATICGDGAQMGHLKHLIKELGITANVTLTGRLSNKEVLAHMQRAKIFLHTANYEGFGTVCLEALYAGTKVVSFVKPMDVAIKNWHIATDKAQMLQLLKEMMQETNLVHEPVLPYSANDIAEMVFKLYC</sequence>
<comment type="caution">
    <text evidence="2">The sequence shown here is derived from an EMBL/GenBank/DDBJ whole genome shotgun (WGS) entry which is preliminary data.</text>
</comment>
<dbReference type="Gene3D" id="3.40.50.2000">
    <property type="entry name" value="Glycogen Phosphorylase B"/>
    <property type="match status" value="2"/>
</dbReference>
<dbReference type="RefSeq" id="WP_377100023.1">
    <property type="nucleotide sequence ID" value="NZ_JBHTHU010000006.1"/>
</dbReference>
<name>A0ABW2YVV6_9SPHI</name>
<reference evidence="3" key="1">
    <citation type="journal article" date="2019" name="Int. J. Syst. Evol. Microbiol.">
        <title>The Global Catalogue of Microorganisms (GCM) 10K type strain sequencing project: providing services to taxonomists for standard genome sequencing and annotation.</title>
        <authorList>
            <consortium name="The Broad Institute Genomics Platform"/>
            <consortium name="The Broad Institute Genome Sequencing Center for Infectious Disease"/>
            <person name="Wu L."/>
            <person name="Ma J."/>
        </authorList>
    </citation>
    <scope>NUCLEOTIDE SEQUENCE [LARGE SCALE GENOMIC DNA]</scope>
    <source>
        <strain evidence="3">CCUG 63418</strain>
    </source>
</reference>
<accession>A0ABW2YVV6</accession>
<dbReference type="SUPFAM" id="SSF53756">
    <property type="entry name" value="UDP-Glycosyltransferase/glycogen phosphorylase"/>
    <property type="match status" value="1"/>
</dbReference>
<dbReference type="EMBL" id="JBHTHU010000006">
    <property type="protein sequence ID" value="MFD0750607.1"/>
    <property type="molecule type" value="Genomic_DNA"/>
</dbReference>
<keyword evidence="2" id="KW-0328">Glycosyltransferase</keyword>
<evidence type="ECO:0000259" key="1">
    <source>
        <dbReference type="Pfam" id="PF00534"/>
    </source>
</evidence>
<keyword evidence="2" id="KW-0808">Transferase</keyword>
<feature type="domain" description="Glycosyl transferase family 1" evidence="1">
    <location>
        <begin position="185"/>
        <end position="297"/>
    </location>
</feature>
<dbReference type="Pfam" id="PF00534">
    <property type="entry name" value="Glycos_transf_1"/>
    <property type="match status" value="1"/>
</dbReference>
<organism evidence="2 3">
    <name type="scientific">Mucilaginibacter calamicampi</name>
    <dbReference type="NCBI Taxonomy" id="1302352"/>
    <lineage>
        <taxon>Bacteria</taxon>
        <taxon>Pseudomonadati</taxon>
        <taxon>Bacteroidota</taxon>
        <taxon>Sphingobacteriia</taxon>
        <taxon>Sphingobacteriales</taxon>
        <taxon>Sphingobacteriaceae</taxon>
        <taxon>Mucilaginibacter</taxon>
    </lineage>
</organism>
<evidence type="ECO:0000313" key="3">
    <source>
        <dbReference type="Proteomes" id="UP001596958"/>
    </source>
</evidence>
<keyword evidence="3" id="KW-1185">Reference proteome</keyword>